<keyword evidence="6 11" id="KW-0472">Membrane</keyword>
<dbReference type="GO" id="GO:0005886">
    <property type="term" value="C:plasma membrane"/>
    <property type="evidence" value="ECO:0007669"/>
    <property type="project" value="UniProtKB-SubCell"/>
</dbReference>
<dbReference type="SMART" id="SM00304">
    <property type="entry name" value="HAMP"/>
    <property type="match status" value="1"/>
</dbReference>
<dbReference type="RefSeq" id="WP_158739986.1">
    <property type="nucleotide sequence ID" value="NZ_WSLF01000004.1"/>
</dbReference>
<gene>
    <name evidence="14" type="ORF">GND95_06200</name>
</gene>
<evidence type="ECO:0000256" key="11">
    <source>
        <dbReference type="SAM" id="Phobius"/>
    </source>
</evidence>
<evidence type="ECO:0000313" key="14">
    <source>
        <dbReference type="EMBL" id="KAE9634899.1"/>
    </source>
</evidence>
<evidence type="ECO:0000259" key="13">
    <source>
        <dbReference type="PROSITE" id="PS50885"/>
    </source>
</evidence>
<evidence type="ECO:0000256" key="9">
    <source>
        <dbReference type="PROSITE-ProRule" id="PRU00284"/>
    </source>
</evidence>
<evidence type="ECO:0000259" key="12">
    <source>
        <dbReference type="PROSITE" id="PS50111"/>
    </source>
</evidence>
<dbReference type="SMART" id="SM00283">
    <property type="entry name" value="MA"/>
    <property type="match status" value="1"/>
</dbReference>
<dbReference type="PANTHER" id="PTHR32089">
    <property type="entry name" value="METHYL-ACCEPTING CHEMOTAXIS PROTEIN MCPB"/>
    <property type="match status" value="1"/>
</dbReference>
<feature type="domain" description="HAMP" evidence="13">
    <location>
        <begin position="305"/>
        <end position="360"/>
    </location>
</feature>
<proteinExistence type="inferred from homology"/>
<dbReference type="PROSITE" id="PS50885">
    <property type="entry name" value="HAMP"/>
    <property type="match status" value="1"/>
</dbReference>
<evidence type="ECO:0000256" key="4">
    <source>
        <dbReference type="ARBA" id="ARBA00022692"/>
    </source>
</evidence>
<feature type="domain" description="Methyl-accepting transducer" evidence="12">
    <location>
        <begin position="379"/>
        <end position="637"/>
    </location>
</feature>
<evidence type="ECO:0000256" key="5">
    <source>
        <dbReference type="ARBA" id="ARBA00022989"/>
    </source>
</evidence>
<reference evidence="14 15" key="1">
    <citation type="submission" date="2019-12" db="EMBL/GenBank/DDBJ databases">
        <title>Defluviitalea raffinosedens, isolated from a biogas fermenter, genome sequencing and characterization.</title>
        <authorList>
            <person name="Rettenmaier R."/>
            <person name="Schneider M."/>
            <person name="Neuhaus K."/>
            <person name="Liebl W."/>
            <person name="Zverlov V."/>
        </authorList>
    </citation>
    <scope>NUCLEOTIDE SEQUENCE [LARGE SCALE GENOMIC DNA]</scope>
    <source>
        <strain evidence="14 15">249c-K6</strain>
    </source>
</reference>
<evidence type="ECO:0000256" key="1">
    <source>
        <dbReference type="ARBA" id="ARBA00004651"/>
    </source>
</evidence>
<dbReference type="OrthoDB" id="597657at2"/>
<keyword evidence="7 9" id="KW-0807">Transducer</keyword>
<dbReference type="GO" id="GO:0006935">
    <property type="term" value="P:chemotaxis"/>
    <property type="evidence" value="ECO:0007669"/>
    <property type="project" value="UniProtKB-KW"/>
</dbReference>
<dbReference type="Gene3D" id="1.10.287.950">
    <property type="entry name" value="Methyl-accepting chemotaxis protein"/>
    <property type="match status" value="1"/>
</dbReference>
<dbReference type="SUPFAM" id="SSF58104">
    <property type="entry name" value="Methyl-accepting chemotaxis protein (MCP) signaling domain"/>
    <property type="match status" value="1"/>
</dbReference>
<organism evidence="14 15">
    <name type="scientific">Defluviitalea raffinosedens</name>
    <dbReference type="NCBI Taxonomy" id="1450156"/>
    <lineage>
        <taxon>Bacteria</taxon>
        <taxon>Bacillati</taxon>
        <taxon>Bacillota</taxon>
        <taxon>Clostridia</taxon>
        <taxon>Lachnospirales</taxon>
        <taxon>Defluviitaleaceae</taxon>
        <taxon>Defluviitalea</taxon>
    </lineage>
</organism>
<name>A0A7C8LL09_9FIRM</name>
<feature type="transmembrane region" description="Helical" evidence="11">
    <location>
        <begin position="281"/>
        <end position="304"/>
    </location>
</feature>
<comment type="caution">
    <text evidence="14">The sequence shown here is derived from an EMBL/GenBank/DDBJ whole genome shotgun (WGS) entry which is preliminary data.</text>
</comment>
<dbReference type="CDD" id="cd12912">
    <property type="entry name" value="PDC2_MCP_like"/>
    <property type="match status" value="1"/>
</dbReference>
<dbReference type="CDD" id="cd18773">
    <property type="entry name" value="PDC1_HK_sensor"/>
    <property type="match status" value="1"/>
</dbReference>
<keyword evidence="4 11" id="KW-0812">Transmembrane</keyword>
<dbReference type="PANTHER" id="PTHR32089:SF112">
    <property type="entry name" value="LYSOZYME-LIKE PROTEIN-RELATED"/>
    <property type="match status" value="1"/>
</dbReference>
<keyword evidence="15" id="KW-1185">Reference proteome</keyword>
<evidence type="ECO:0000256" key="6">
    <source>
        <dbReference type="ARBA" id="ARBA00023136"/>
    </source>
</evidence>
<feature type="coiled-coil region" evidence="10">
    <location>
        <begin position="458"/>
        <end position="494"/>
    </location>
</feature>
<dbReference type="Pfam" id="PF00015">
    <property type="entry name" value="MCPsignal"/>
    <property type="match status" value="1"/>
</dbReference>
<evidence type="ECO:0000313" key="15">
    <source>
        <dbReference type="Proteomes" id="UP000483018"/>
    </source>
</evidence>
<dbReference type="Gene3D" id="6.10.340.10">
    <property type="match status" value="1"/>
</dbReference>
<dbReference type="AlphaFoldDB" id="A0A7C8LL09"/>
<dbReference type="PROSITE" id="PS50111">
    <property type="entry name" value="CHEMOTAXIS_TRANSDUC_2"/>
    <property type="match status" value="1"/>
</dbReference>
<evidence type="ECO:0000256" key="8">
    <source>
        <dbReference type="ARBA" id="ARBA00029447"/>
    </source>
</evidence>
<comment type="subcellular location">
    <subcellularLocation>
        <location evidence="1">Cell membrane</location>
        <topology evidence="1">Multi-pass membrane protein</topology>
    </subcellularLocation>
</comment>
<dbReference type="Pfam" id="PF00672">
    <property type="entry name" value="HAMP"/>
    <property type="match status" value="1"/>
</dbReference>
<feature type="transmembrane region" description="Helical" evidence="11">
    <location>
        <begin position="12"/>
        <end position="31"/>
    </location>
</feature>
<evidence type="ECO:0000256" key="10">
    <source>
        <dbReference type="SAM" id="Coils"/>
    </source>
</evidence>
<sequence>MKFKSITHQITLLFGVLMFLICVGLGIAAYLDAHDALIASIDENLLEIARADAMIISEKIKIDLNALEALANSPWIKSKDLTTKEKLNLLKDEVERSGFKDISIAFTNGIALSTSENSLDLREGDYFNKILLGESIVSDPIVHPTDNSISVIFAVPIKEDNIVTGGLIARQDGNTLSNYTAEMQYGAQKVFMINDKSTVIAHPDQNLVLKMYNIFDDYQTNPEVEKLYNLAKKMTEGERGLGEYIFGGITEYMAFHPVEGTNWSLAVTAPKSVIMAKVTDLTVMIIIVSAIFIVMGIGITILIARSITQPIKETTKYLNVIATGDFTGNISKKILSKKDEIGSLANSLNKMQHSIRTMMQAVVNESSVVSEMLAGINNNMFALNKSIEEISSTTEELSAGTEETAASSEEMNATSLEVEKAIESIASKAQEGAATANKVSLMSEEMKNNAISSKQEALDLYSKTKNHLQNAIERAKAVEQINELSNTILEITAKTNLLSLNAAIEAARAGESGKGFAVVADEIRKLAEESKTSVSRIQEVTNEVLSVVNALSSSSMDVMNFIDQKVLNDYEGLVQTSERYNELSMVINDIATEFSATSEELLASMHNMVHAITQISSSVNEEAMGISNIAAKAEEIVNMSKKVVDLANTSNEKSGSLVNIVKQFKI</sequence>
<dbReference type="InterPro" id="IPR004089">
    <property type="entry name" value="MCPsignal_dom"/>
</dbReference>
<evidence type="ECO:0000256" key="2">
    <source>
        <dbReference type="ARBA" id="ARBA00022475"/>
    </source>
</evidence>
<keyword evidence="5 11" id="KW-1133">Transmembrane helix</keyword>
<keyword evidence="3" id="KW-0145">Chemotaxis</keyword>
<keyword evidence="10" id="KW-0175">Coiled coil</keyword>
<dbReference type="Gene3D" id="3.30.450.20">
    <property type="entry name" value="PAS domain"/>
    <property type="match status" value="1"/>
</dbReference>
<keyword evidence="2" id="KW-1003">Cell membrane</keyword>
<evidence type="ECO:0000256" key="3">
    <source>
        <dbReference type="ARBA" id="ARBA00022500"/>
    </source>
</evidence>
<dbReference type="InterPro" id="IPR033479">
    <property type="entry name" value="dCache_1"/>
</dbReference>
<comment type="similarity">
    <text evidence="8">Belongs to the methyl-accepting chemotaxis (MCP) protein family.</text>
</comment>
<accession>A0A7C8LL09</accession>
<protein>
    <submittedName>
        <fullName evidence="14">HAMP domain-containing protein</fullName>
    </submittedName>
</protein>
<dbReference type="Proteomes" id="UP000483018">
    <property type="component" value="Unassembled WGS sequence"/>
</dbReference>
<dbReference type="EMBL" id="WSLF01000004">
    <property type="protein sequence ID" value="KAE9634899.1"/>
    <property type="molecule type" value="Genomic_DNA"/>
</dbReference>
<dbReference type="GO" id="GO:0007165">
    <property type="term" value="P:signal transduction"/>
    <property type="evidence" value="ECO:0007669"/>
    <property type="project" value="UniProtKB-KW"/>
</dbReference>
<dbReference type="Pfam" id="PF02743">
    <property type="entry name" value="dCache_1"/>
    <property type="match status" value="1"/>
</dbReference>
<evidence type="ECO:0000256" key="7">
    <source>
        <dbReference type="ARBA" id="ARBA00023224"/>
    </source>
</evidence>
<dbReference type="InterPro" id="IPR003660">
    <property type="entry name" value="HAMP_dom"/>
</dbReference>
<dbReference type="CDD" id="cd06225">
    <property type="entry name" value="HAMP"/>
    <property type="match status" value="1"/>
</dbReference>